<reference evidence="2 3" key="1">
    <citation type="submission" date="2022-04" db="EMBL/GenBank/DDBJ databases">
        <authorList>
            <person name="Huq M.A."/>
        </authorList>
    </citation>
    <scope>NUCLEOTIDE SEQUENCE [LARGE SCALE GENOMIC DNA]</scope>
    <source>
        <strain evidence="2 3">MAH-33</strain>
    </source>
</reference>
<proteinExistence type="predicted"/>
<dbReference type="EMBL" id="JALKHS010000011">
    <property type="protein sequence ID" value="MCK0532769.1"/>
    <property type="molecule type" value="Genomic_DNA"/>
</dbReference>
<organism evidence="2 3">
    <name type="scientific">Sphingobium agri</name>
    <dbReference type="NCBI Taxonomy" id="2933566"/>
    <lineage>
        <taxon>Bacteria</taxon>
        <taxon>Pseudomonadati</taxon>
        <taxon>Pseudomonadota</taxon>
        <taxon>Alphaproteobacteria</taxon>
        <taxon>Sphingomonadales</taxon>
        <taxon>Sphingomonadaceae</taxon>
        <taxon>Sphingobium</taxon>
    </lineage>
</organism>
<feature type="domain" description="Dihydroneopterin aldolase/epimerase" evidence="1">
    <location>
        <begin position="10"/>
        <end position="117"/>
    </location>
</feature>
<evidence type="ECO:0000259" key="1">
    <source>
        <dbReference type="SMART" id="SM00905"/>
    </source>
</evidence>
<dbReference type="InterPro" id="IPR043133">
    <property type="entry name" value="GTP-CH-I_C/QueF"/>
</dbReference>
<accession>A0ABT0E0H6</accession>
<dbReference type="Gene3D" id="3.30.1130.10">
    <property type="match status" value="1"/>
</dbReference>
<dbReference type="RefSeq" id="WP_247233635.1">
    <property type="nucleotide sequence ID" value="NZ_JALKHS010000011.1"/>
</dbReference>
<sequence>MAESCSSTRVAVRDLPLMADIGINPDEIGTLQPLVVSVTLLVDPVTQDMLGATIDYRRVHELALTLAGKRIGLIETFGAELARSCLAFDRVRQAEVTIDKPRALPSGMASVTISMSR</sequence>
<evidence type="ECO:0000313" key="2">
    <source>
        <dbReference type="EMBL" id="MCK0532769.1"/>
    </source>
</evidence>
<comment type="caution">
    <text evidence="2">The sequence shown here is derived from an EMBL/GenBank/DDBJ whole genome shotgun (WGS) entry which is preliminary data.</text>
</comment>
<dbReference type="Proteomes" id="UP001203512">
    <property type="component" value="Unassembled WGS sequence"/>
</dbReference>
<dbReference type="Pfam" id="PF02152">
    <property type="entry name" value="FolB"/>
    <property type="match status" value="1"/>
</dbReference>
<gene>
    <name evidence="2" type="ORF">MU848_14360</name>
</gene>
<keyword evidence="3" id="KW-1185">Reference proteome</keyword>
<evidence type="ECO:0000313" key="3">
    <source>
        <dbReference type="Proteomes" id="UP001203512"/>
    </source>
</evidence>
<dbReference type="InterPro" id="IPR006157">
    <property type="entry name" value="FolB_dom"/>
</dbReference>
<dbReference type="SUPFAM" id="SSF55620">
    <property type="entry name" value="Tetrahydrobiopterin biosynthesis enzymes-like"/>
    <property type="match status" value="1"/>
</dbReference>
<dbReference type="SMART" id="SM00905">
    <property type="entry name" value="FolB"/>
    <property type="match status" value="1"/>
</dbReference>
<name>A0ABT0E0H6_9SPHN</name>
<protein>
    <submittedName>
        <fullName evidence="2">Dihydroneopterin aldolase</fullName>
    </submittedName>
</protein>